<dbReference type="Proteomes" id="UP001519362">
    <property type="component" value="Unassembled WGS sequence"/>
</dbReference>
<dbReference type="PANTHER" id="PTHR43525:SF2">
    <property type="entry name" value="CYSTATHIONINE BETA-LYASE-RELATED"/>
    <property type="match status" value="1"/>
</dbReference>
<dbReference type="Gene3D" id="3.40.640.10">
    <property type="entry name" value="Type I PLP-dependent aspartate aminotransferase-like (Major domain)"/>
    <property type="match status" value="1"/>
</dbReference>
<keyword evidence="8" id="KW-1185">Reference proteome</keyword>
<dbReference type="Pfam" id="PF00155">
    <property type="entry name" value="Aminotran_1_2"/>
    <property type="match status" value="1"/>
</dbReference>
<dbReference type="InterPro" id="IPR051798">
    <property type="entry name" value="Class-II_PLP-Dep_Aminotrans"/>
</dbReference>
<evidence type="ECO:0000259" key="6">
    <source>
        <dbReference type="Pfam" id="PF00155"/>
    </source>
</evidence>
<dbReference type="InterPro" id="IPR015424">
    <property type="entry name" value="PyrdxlP-dep_Trfase"/>
</dbReference>
<feature type="domain" description="Aminotransferase class I/classII large" evidence="6">
    <location>
        <begin position="97"/>
        <end position="376"/>
    </location>
</feature>
<evidence type="ECO:0000256" key="4">
    <source>
        <dbReference type="ARBA" id="ARBA00023239"/>
    </source>
</evidence>
<evidence type="ECO:0000256" key="3">
    <source>
        <dbReference type="ARBA" id="ARBA00022898"/>
    </source>
</evidence>
<dbReference type="Gene3D" id="3.90.1150.10">
    <property type="entry name" value="Aspartate Aminotransferase, domain 1"/>
    <property type="match status" value="1"/>
</dbReference>
<dbReference type="InterPro" id="IPR004839">
    <property type="entry name" value="Aminotransferase_I/II_large"/>
</dbReference>
<organism evidence="7 8">
    <name type="scientific">Microbacterium amylolyticum</name>
    <dbReference type="NCBI Taxonomy" id="936337"/>
    <lineage>
        <taxon>Bacteria</taxon>
        <taxon>Bacillati</taxon>
        <taxon>Actinomycetota</taxon>
        <taxon>Actinomycetes</taxon>
        <taxon>Micrococcales</taxon>
        <taxon>Microbacteriaceae</taxon>
        <taxon>Microbacterium</taxon>
    </lineage>
</organism>
<comment type="similarity">
    <text evidence="5">Belongs to the class-II pyridoxal-phosphate-dependent aminotransferase family. MalY/PatB cystathionine beta-lyase subfamily.</text>
</comment>
<dbReference type="EC" id="4.4.1.13" evidence="2"/>
<dbReference type="InterPro" id="IPR015421">
    <property type="entry name" value="PyrdxlP-dep_Trfase_major"/>
</dbReference>
<name>A0ABS4ZKN9_9MICO</name>
<evidence type="ECO:0000256" key="1">
    <source>
        <dbReference type="ARBA" id="ARBA00001933"/>
    </source>
</evidence>
<gene>
    <name evidence="7" type="ORF">JOF34_002447</name>
</gene>
<evidence type="ECO:0000256" key="5">
    <source>
        <dbReference type="ARBA" id="ARBA00037974"/>
    </source>
</evidence>
<comment type="cofactor">
    <cofactor evidence="1">
        <name>pyridoxal 5'-phosphate</name>
        <dbReference type="ChEBI" id="CHEBI:597326"/>
    </cofactor>
</comment>
<reference evidence="7 8" key="1">
    <citation type="submission" date="2021-03" db="EMBL/GenBank/DDBJ databases">
        <title>Sequencing the genomes of 1000 actinobacteria strains.</title>
        <authorList>
            <person name="Klenk H.-P."/>
        </authorList>
    </citation>
    <scope>NUCLEOTIDE SEQUENCE [LARGE SCALE GENOMIC DNA]</scope>
    <source>
        <strain evidence="7 8">DSM 24221</strain>
    </source>
</reference>
<evidence type="ECO:0000313" key="8">
    <source>
        <dbReference type="Proteomes" id="UP001519362"/>
    </source>
</evidence>
<accession>A0ABS4ZKN9</accession>
<sequence>MMLDALPLDELRQRSSTKWATHGDDVLPLFVAETDFPLAAPIERVLSEALRIGDTGYVPPKTRYPDSFVSFAQRRWGWDVDPGRVRTTCDVMMGVAELLRAVTKPGQKVVVTSPVYPPFFGVHEESHTEYVDVPLLKTPGGWKLDLHGIDQAFAEGAVALLLCNPHNPTGTAHDAATLAELARIAASHGAAVVSDEIHAPLTMPGRDFTPFLSTGTDAEKVGFAVLSASKAFNLAGLKCAHIVTASEENAQIVQRIPVEVEWRTGLFGIKAGIAAFEEGDEWLDALRERLVSNQQLLVELLAEHVPGAVYEPGDAGFLAWVDMRATGLGDNPAARILEDARVAVNPGLSFGAPGVGFIRINYGTSPEILTDAIERIGVLIRA</sequence>
<comment type="caution">
    <text evidence="7">The sequence shown here is derived from an EMBL/GenBank/DDBJ whole genome shotgun (WGS) entry which is preliminary data.</text>
</comment>
<protein>
    <recommendedName>
        <fullName evidence="2">cysteine-S-conjugate beta-lyase</fullName>
        <ecNumber evidence="2">4.4.1.13</ecNumber>
    </recommendedName>
</protein>
<evidence type="ECO:0000313" key="7">
    <source>
        <dbReference type="EMBL" id="MBP2437861.1"/>
    </source>
</evidence>
<dbReference type="SUPFAM" id="SSF53383">
    <property type="entry name" value="PLP-dependent transferases"/>
    <property type="match status" value="1"/>
</dbReference>
<evidence type="ECO:0000256" key="2">
    <source>
        <dbReference type="ARBA" id="ARBA00012224"/>
    </source>
</evidence>
<keyword evidence="3" id="KW-0663">Pyridoxal phosphate</keyword>
<dbReference type="CDD" id="cd00609">
    <property type="entry name" value="AAT_like"/>
    <property type="match status" value="1"/>
</dbReference>
<dbReference type="PANTHER" id="PTHR43525">
    <property type="entry name" value="PROTEIN MALY"/>
    <property type="match status" value="1"/>
</dbReference>
<proteinExistence type="inferred from homology"/>
<keyword evidence="4 7" id="KW-0456">Lyase</keyword>
<dbReference type="EMBL" id="JAGIOL010000001">
    <property type="protein sequence ID" value="MBP2437861.1"/>
    <property type="molecule type" value="Genomic_DNA"/>
</dbReference>
<dbReference type="GO" id="GO:0016829">
    <property type="term" value="F:lyase activity"/>
    <property type="evidence" value="ECO:0007669"/>
    <property type="project" value="UniProtKB-KW"/>
</dbReference>
<dbReference type="InterPro" id="IPR015422">
    <property type="entry name" value="PyrdxlP-dep_Trfase_small"/>
</dbReference>